<proteinExistence type="predicted"/>
<comment type="caution">
    <text evidence="1">The sequence shown here is derived from an EMBL/GenBank/DDBJ whole genome shotgun (WGS) entry which is preliminary data.</text>
</comment>
<reference evidence="1 2" key="1">
    <citation type="submission" date="2024-03" db="EMBL/GenBank/DDBJ databases">
        <title>Human intestinal bacterial collection.</title>
        <authorList>
            <person name="Pauvert C."/>
            <person name="Hitch T.C.A."/>
            <person name="Clavel T."/>
        </authorList>
    </citation>
    <scope>NUCLEOTIDE SEQUENCE [LARGE SCALE GENOMIC DNA]</scope>
    <source>
        <strain evidence="1 2">CLA-SR-H028</strain>
    </source>
</reference>
<dbReference type="Proteomes" id="UP001457898">
    <property type="component" value="Unassembled WGS sequence"/>
</dbReference>
<evidence type="ECO:0000313" key="2">
    <source>
        <dbReference type="Proteomes" id="UP001457898"/>
    </source>
</evidence>
<dbReference type="EMBL" id="JBBMFP010000027">
    <property type="protein sequence ID" value="MEQ2433738.1"/>
    <property type="molecule type" value="Genomic_DNA"/>
</dbReference>
<keyword evidence="2" id="KW-1185">Reference proteome</keyword>
<name>A0ABV1DTP3_9FIRM</name>
<evidence type="ECO:0000313" key="1">
    <source>
        <dbReference type="EMBL" id="MEQ2433738.1"/>
    </source>
</evidence>
<sequence>MSFRGPRGAKFFPGAHYIEDITNEVERIFLVRREDIIFGFDKNPPLETPCRVYVLFGGGAVEYLYKQGSGWVNWNYLE</sequence>
<dbReference type="RefSeq" id="WP_148394065.1">
    <property type="nucleotide sequence ID" value="NZ_JBBMFP010000027.1"/>
</dbReference>
<organism evidence="1 2">
    <name type="scientific">Blautia caccae</name>
    <dbReference type="NCBI Taxonomy" id="3133175"/>
    <lineage>
        <taxon>Bacteria</taxon>
        <taxon>Bacillati</taxon>
        <taxon>Bacillota</taxon>
        <taxon>Clostridia</taxon>
        <taxon>Lachnospirales</taxon>
        <taxon>Lachnospiraceae</taxon>
        <taxon>Blautia</taxon>
    </lineage>
</organism>
<accession>A0ABV1DTP3</accession>
<protein>
    <submittedName>
        <fullName evidence="1">Uncharacterized protein</fullName>
    </submittedName>
</protein>
<gene>
    <name evidence="1" type="ORF">WMO65_22345</name>
</gene>